<evidence type="ECO:0000256" key="1">
    <source>
        <dbReference type="SAM" id="Phobius"/>
    </source>
</evidence>
<dbReference type="EMBL" id="JAIWJX010000002">
    <property type="protein sequence ID" value="MCK6258351.1"/>
    <property type="molecule type" value="Genomic_DNA"/>
</dbReference>
<keyword evidence="1" id="KW-0812">Transmembrane</keyword>
<feature type="transmembrane region" description="Helical" evidence="1">
    <location>
        <begin position="12"/>
        <end position="31"/>
    </location>
</feature>
<evidence type="ECO:0000313" key="2">
    <source>
        <dbReference type="EMBL" id="MCK6258351.1"/>
    </source>
</evidence>
<protein>
    <submittedName>
        <fullName evidence="2">Uncharacterized protein</fullName>
    </submittedName>
</protein>
<keyword evidence="1" id="KW-0472">Membrane</keyword>
<proteinExistence type="predicted"/>
<dbReference type="RefSeq" id="WP_248253658.1">
    <property type="nucleotide sequence ID" value="NZ_JAIWJX010000002.1"/>
</dbReference>
<evidence type="ECO:0000313" key="3">
    <source>
        <dbReference type="Proteomes" id="UP001139011"/>
    </source>
</evidence>
<name>A0A9X1XCU3_9BACL</name>
<keyword evidence="1" id="KW-1133">Transmembrane helix</keyword>
<accession>A0A9X1XCU3</accession>
<gene>
    <name evidence="2" type="ORF">LCY76_17390</name>
</gene>
<organism evidence="2 3">
    <name type="scientific">Fictibacillus marinisediminis</name>
    <dbReference type="NCBI Taxonomy" id="2878389"/>
    <lineage>
        <taxon>Bacteria</taxon>
        <taxon>Bacillati</taxon>
        <taxon>Bacillota</taxon>
        <taxon>Bacilli</taxon>
        <taxon>Bacillales</taxon>
        <taxon>Fictibacillaceae</taxon>
        <taxon>Fictibacillus</taxon>
    </lineage>
</organism>
<comment type="caution">
    <text evidence="2">The sequence shown here is derived from an EMBL/GenBank/DDBJ whole genome shotgun (WGS) entry which is preliminary data.</text>
</comment>
<dbReference type="AlphaFoldDB" id="A0A9X1XCU3"/>
<sequence length="60" mass="7301">MDFRRLLQWMYYLQIAFFVSGIYLLLVYILTSNTKRIQIMSGVLCFNLISLKVMRDRYKI</sequence>
<dbReference type="Proteomes" id="UP001139011">
    <property type="component" value="Unassembled WGS sequence"/>
</dbReference>
<reference evidence="2" key="1">
    <citation type="submission" date="2021-09" db="EMBL/GenBank/DDBJ databases">
        <title>Genome analysis of Fictibacillus sp. KIGAM418 isolated from marine sediment.</title>
        <authorList>
            <person name="Seo M.-J."/>
            <person name="Cho E.-S."/>
            <person name="Hwang C.Y."/>
        </authorList>
    </citation>
    <scope>NUCLEOTIDE SEQUENCE</scope>
    <source>
        <strain evidence="2">KIGAM418</strain>
    </source>
</reference>
<keyword evidence="3" id="KW-1185">Reference proteome</keyword>